<dbReference type="Ensembl" id="ENSSSCT00015090264.1">
    <property type="protein sequence ID" value="ENSSSCP00015036899.1"/>
    <property type="gene ID" value="ENSSSCG00015067407.1"/>
</dbReference>
<dbReference type="Ensembl" id="ENSSSCT00045061690.1">
    <property type="protein sequence ID" value="ENSSSCP00045043358.1"/>
    <property type="gene ID" value="ENSSSCG00045035923.1"/>
</dbReference>
<name>A0A8D1R244_PIG</name>
<feature type="region of interest" description="Disordered" evidence="1">
    <location>
        <begin position="83"/>
        <end position="112"/>
    </location>
</feature>
<dbReference type="Ensembl" id="ENSSSCT00065078428.1">
    <property type="protein sequence ID" value="ENSSSCP00065034093.1"/>
    <property type="gene ID" value="ENSSSCG00065057304.1"/>
</dbReference>
<dbReference type="Ensembl" id="ENSSSCT00070039680.1">
    <property type="protein sequence ID" value="ENSSSCP00070033235.1"/>
    <property type="gene ID" value="ENSSSCG00070020019.1"/>
</dbReference>
<dbReference type="Proteomes" id="UP000694725">
    <property type="component" value="Unplaced"/>
</dbReference>
<reference evidence="2" key="2">
    <citation type="submission" date="2025-05" db="UniProtKB">
        <authorList>
            <consortium name="Ensembl"/>
        </authorList>
    </citation>
    <scope>IDENTIFICATION</scope>
</reference>
<dbReference type="Ensembl" id="ENSSSCT00055035297.1">
    <property type="protein sequence ID" value="ENSSSCP00055028029.1"/>
    <property type="gene ID" value="ENSSSCG00055018027.1"/>
</dbReference>
<evidence type="ECO:0000313" key="5">
    <source>
        <dbReference type="Proteomes" id="UP000694724"/>
    </source>
</evidence>
<sequence length="112" mass="11844">MAKNKLMPTSNPNVQCALGAHLITRDPYEVALIPESPEAWAPYPCVPQRPDPSISPAAFTYLPSCHCCCCLCPPCSTEAGTLPPIPPSKDETVLNSVSSSVLSPQPEAPARA</sequence>
<evidence type="ECO:0000313" key="2">
    <source>
        <dbReference type="Ensembl" id="ENSSSCP00055028029.1"/>
    </source>
</evidence>
<reference evidence="3 4" key="1">
    <citation type="submission" date="2017-08" db="EMBL/GenBank/DDBJ databases">
        <title>USMARCv1.0.</title>
        <authorList>
            <person name="Hannum G.I."/>
            <person name="Koren S."/>
            <person name="Schroeder S.G."/>
            <person name="Chin S.C."/>
            <person name="Nonneman D.J."/>
            <person name="Becker S.A."/>
            <person name="Rosen B.D."/>
            <person name="Bickhart D.M."/>
            <person name="Putnam N.H."/>
            <person name="Green R.E."/>
            <person name="Tuggle C.K."/>
            <person name="Liu H."/>
            <person name="Rohrer G.A."/>
            <person name="Warr A."/>
            <person name="Hall R."/>
            <person name="Kim K."/>
            <person name="Hume D.A."/>
            <person name="Talbot R."/>
            <person name="Chow W."/>
            <person name="Howe K."/>
            <person name="Schwartz A.S."/>
            <person name="Watson M."/>
            <person name="Archibald A.L."/>
            <person name="Phillippy A.M."/>
            <person name="Smith T.P.L."/>
        </authorList>
    </citation>
    <scope>NUCLEOTIDE SEQUENCE [LARGE SCALE GENOMIC DNA]</scope>
</reference>
<proteinExistence type="predicted"/>
<organism evidence="2 5">
    <name type="scientific">Sus scrofa</name>
    <name type="common">Pig</name>
    <dbReference type="NCBI Taxonomy" id="9823"/>
    <lineage>
        <taxon>Eukaryota</taxon>
        <taxon>Metazoa</taxon>
        <taxon>Chordata</taxon>
        <taxon>Craniata</taxon>
        <taxon>Vertebrata</taxon>
        <taxon>Euteleostomi</taxon>
        <taxon>Mammalia</taxon>
        <taxon>Eutheria</taxon>
        <taxon>Laurasiatheria</taxon>
        <taxon>Artiodactyla</taxon>
        <taxon>Suina</taxon>
        <taxon>Suidae</taxon>
        <taxon>Sus</taxon>
    </lineage>
</organism>
<accession>A0A8D1R244</accession>
<dbReference type="Proteomes" id="UP000694724">
    <property type="component" value="Unplaced"/>
</dbReference>
<dbReference type="Proteomes" id="UP000694726">
    <property type="component" value="Unplaced"/>
</dbReference>
<evidence type="ECO:0000256" key="1">
    <source>
        <dbReference type="SAM" id="MobiDB-lite"/>
    </source>
</evidence>
<dbReference type="AlphaFoldDB" id="A0A8D1R244"/>
<evidence type="ECO:0000313" key="3">
    <source>
        <dbReference type="Ensembl" id="ENSSSCP00070033235.1"/>
    </source>
</evidence>
<evidence type="ECO:0000313" key="4">
    <source>
        <dbReference type="Proteomes" id="UP000314985"/>
    </source>
</evidence>
<dbReference type="Proteomes" id="UP000694727">
    <property type="component" value="Unplaced"/>
</dbReference>
<dbReference type="Proteomes" id="UP000694728">
    <property type="component" value="Unplaced"/>
</dbReference>
<dbReference type="Ensembl" id="ENSSSCT00025022031.1">
    <property type="protein sequence ID" value="ENSSSCP00025009096.1"/>
    <property type="gene ID" value="ENSSSCG00025016399.1"/>
</dbReference>
<protein>
    <submittedName>
        <fullName evidence="2">Uncharacterized protein</fullName>
    </submittedName>
</protein>
<feature type="compositionally biased region" description="Low complexity" evidence="1">
    <location>
        <begin position="93"/>
        <end position="103"/>
    </location>
</feature>
<dbReference type="Proteomes" id="UP000314985">
    <property type="component" value="Chromosome 6"/>
</dbReference>